<evidence type="ECO:0000313" key="2">
    <source>
        <dbReference type="Proteomes" id="UP001162992"/>
    </source>
</evidence>
<gene>
    <name evidence="1" type="ORF">O6H91_16G064600</name>
</gene>
<dbReference type="Proteomes" id="UP001162992">
    <property type="component" value="Chromosome 16"/>
</dbReference>
<proteinExistence type="predicted"/>
<keyword evidence="2" id="KW-1185">Reference proteome</keyword>
<protein>
    <submittedName>
        <fullName evidence="1">Uncharacterized protein</fullName>
    </submittedName>
</protein>
<sequence length="388" mass="43917">MFYTRTLPKRWETPISIMKEFHAFSGPGAKMDFVSDDKIAEDLEDLYFDMDLSTLDSKAYRKRLSNTSNSPEFEFNMSSTSGAYDTADELFFHGQLLPLHVSPRVMMVQRLSSSRQRASQQRQIQEAKQNGCTFWEYWEKDFQENSYRHSNGSSQDSCFNSKDMHSESKGRCMAFSKTSGSGRVEKSSSWFRAAFSWKILFGFKKTSKIYKGKNSSRSGSSEDKQESRDFVDAHQTTPVSSFSKANHGVLRHANDIDQGTQKTKDYCQRYLKASTTFPVKPERRCKLNEQFWIEEASARNNPGKLSLSGSTFAKQPSCSSFLSRNLRASSFPRRSSAPCSRVNSSQCSPTHSGVLSSFNYGTISDVQNAIQGAIAHCKQSQISRQAPF</sequence>
<reference evidence="2" key="1">
    <citation type="journal article" date="2024" name="Proc. Natl. Acad. Sci. U.S.A.">
        <title>Extraordinary preservation of gene collinearity over three hundred million years revealed in homosporous lycophytes.</title>
        <authorList>
            <person name="Li C."/>
            <person name="Wickell D."/>
            <person name="Kuo L.Y."/>
            <person name="Chen X."/>
            <person name="Nie B."/>
            <person name="Liao X."/>
            <person name="Peng D."/>
            <person name="Ji J."/>
            <person name="Jenkins J."/>
            <person name="Williams M."/>
            <person name="Shu S."/>
            <person name="Plott C."/>
            <person name="Barry K."/>
            <person name="Rajasekar S."/>
            <person name="Grimwood J."/>
            <person name="Han X."/>
            <person name="Sun S."/>
            <person name="Hou Z."/>
            <person name="He W."/>
            <person name="Dai G."/>
            <person name="Sun C."/>
            <person name="Schmutz J."/>
            <person name="Leebens-Mack J.H."/>
            <person name="Li F.W."/>
            <person name="Wang L."/>
        </authorList>
    </citation>
    <scope>NUCLEOTIDE SEQUENCE [LARGE SCALE GENOMIC DNA]</scope>
    <source>
        <strain evidence="2">cv. PW_Plant_1</strain>
    </source>
</reference>
<name>A0ACC2BCY0_DIPCM</name>
<organism evidence="1 2">
    <name type="scientific">Diphasiastrum complanatum</name>
    <name type="common">Issler's clubmoss</name>
    <name type="synonym">Lycopodium complanatum</name>
    <dbReference type="NCBI Taxonomy" id="34168"/>
    <lineage>
        <taxon>Eukaryota</taxon>
        <taxon>Viridiplantae</taxon>
        <taxon>Streptophyta</taxon>
        <taxon>Embryophyta</taxon>
        <taxon>Tracheophyta</taxon>
        <taxon>Lycopodiopsida</taxon>
        <taxon>Lycopodiales</taxon>
        <taxon>Lycopodiaceae</taxon>
        <taxon>Lycopodioideae</taxon>
        <taxon>Diphasiastrum</taxon>
    </lineage>
</organism>
<dbReference type="EMBL" id="CM055107">
    <property type="protein sequence ID" value="KAJ7527639.1"/>
    <property type="molecule type" value="Genomic_DNA"/>
</dbReference>
<comment type="caution">
    <text evidence="1">The sequence shown here is derived from an EMBL/GenBank/DDBJ whole genome shotgun (WGS) entry which is preliminary data.</text>
</comment>
<accession>A0ACC2BCY0</accession>
<evidence type="ECO:0000313" key="1">
    <source>
        <dbReference type="EMBL" id="KAJ7527639.1"/>
    </source>
</evidence>